<name>A0ACC0A1M1_CATRO</name>
<dbReference type="Proteomes" id="UP001060085">
    <property type="component" value="Linkage Group LG07"/>
</dbReference>
<dbReference type="EMBL" id="CM044707">
    <property type="protein sequence ID" value="KAI5654435.1"/>
    <property type="molecule type" value="Genomic_DNA"/>
</dbReference>
<reference evidence="2" key="1">
    <citation type="journal article" date="2023" name="Nat. Plants">
        <title>Single-cell RNA sequencing provides a high-resolution roadmap for understanding the multicellular compartmentation of specialized metabolism.</title>
        <authorList>
            <person name="Sun S."/>
            <person name="Shen X."/>
            <person name="Li Y."/>
            <person name="Li Y."/>
            <person name="Wang S."/>
            <person name="Li R."/>
            <person name="Zhang H."/>
            <person name="Shen G."/>
            <person name="Guo B."/>
            <person name="Wei J."/>
            <person name="Xu J."/>
            <person name="St-Pierre B."/>
            <person name="Chen S."/>
            <person name="Sun C."/>
        </authorList>
    </citation>
    <scope>NUCLEOTIDE SEQUENCE [LARGE SCALE GENOMIC DNA]</scope>
</reference>
<organism evidence="1 2">
    <name type="scientific">Catharanthus roseus</name>
    <name type="common">Madagascar periwinkle</name>
    <name type="synonym">Vinca rosea</name>
    <dbReference type="NCBI Taxonomy" id="4058"/>
    <lineage>
        <taxon>Eukaryota</taxon>
        <taxon>Viridiplantae</taxon>
        <taxon>Streptophyta</taxon>
        <taxon>Embryophyta</taxon>
        <taxon>Tracheophyta</taxon>
        <taxon>Spermatophyta</taxon>
        <taxon>Magnoliopsida</taxon>
        <taxon>eudicotyledons</taxon>
        <taxon>Gunneridae</taxon>
        <taxon>Pentapetalae</taxon>
        <taxon>asterids</taxon>
        <taxon>lamiids</taxon>
        <taxon>Gentianales</taxon>
        <taxon>Apocynaceae</taxon>
        <taxon>Rauvolfioideae</taxon>
        <taxon>Vinceae</taxon>
        <taxon>Catharanthinae</taxon>
        <taxon>Catharanthus</taxon>
    </lineage>
</organism>
<sequence>MPSMHTHHMGGSFRQEYANVLYANATMFTEAILIRILVLTSVLYLLMWILTLTVSISRYRQFSDLEHGDLNFFSTLKLLFFANSRITLRTTKPQIYVAVSHKNTEAEGLIQAVGKCETGAKTEAKNLKQNAAT</sequence>
<protein>
    <submittedName>
        <fullName evidence="1">Uncharacterized protein</fullName>
    </submittedName>
</protein>
<gene>
    <name evidence="1" type="ORF">M9H77_31622</name>
</gene>
<evidence type="ECO:0000313" key="2">
    <source>
        <dbReference type="Proteomes" id="UP001060085"/>
    </source>
</evidence>
<keyword evidence="2" id="KW-1185">Reference proteome</keyword>
<comment type="caution">
    <text evidence="1">The sequence shown here is derived from an EMBL/GenBank/DDBJ whole genome shotgun (WGS) entry which is preliminary data.</text>
</comment>
<evidence type="ECO:0000313" key="1">
    <source>
        <dbReference type="EMBL" id="KAI5654435.1"/>
    </source>
</evidence>
<proteinExistence type="predicted"/>
<accession>A0ACC0A1M1</accession>